<feature type="non-terminal residue" evidence="2">
    <location>
        <position position="107"/>
    </location>
</feature>
<dbReference type="Gene3D" id="3.40.50.150">
    <property type="entry name" value="Vaccinia Virus protein VP39"/>
    <property type="match status" value="1"/>
</dbReference>
<dbReference type="GeneID" id="25914254"/>
<dbReference type="InterPro" id="IPR029063">
    <property type="entry name" value="SAM-dependent_MTases_sf"/>
</dbReference>
<keyword evidence="3" id="KW-1185">Reference proteome</keyword>
<dbReference type="GO" id="GO:0008168">
    <property type="term" value="F:methyltransferase activity"/>
    <property type="evidence" value="ECO:0007669"/>
    <property type="project" value="InterPro"/>
</dbReference>
<keyword evidence="1" id="KW-0949">S-adenosyl-L-methionine</keyword>
<dbReference type="AlphaFoldDB" id="A0A0L0FAC3"/>
<evidence type="ECO:0000313" key="3">
    <source>
        <dbReference type="Proteomes" id="UP000054560"/>
    </source>
</evidence>
<dbReference type="InterPro" id="IPR016651">
    <property type="entry name" value="LCMT1"/>
</dbReference>
<dbReference type="RefSeq" id="XP_014147592.1">
    <property type="nucleotide sequence ID" value="XM_014292117.1"/>
</dbReference>
<dbReference type="STRING" id="667725.A0A0L0FAC3"/>
<dbReference type="PANTHER" id="PTHR13600">
    <property type="entry name" value="LEUCINE CARBOXYL METHYLTRANSFERASE"/>
    <property type="match status" value="1"/>
</dbReference>
<organism evidence="2 3">
    <name type="scientific">Sphaeroforma arctica JP610</name>
    <dbReference type="NCBI Taxonomy" id="667725"/>
    <lineage>
        <taxon>Eukaryota</taxon>
        <taxon>Ichthyosporea</taxon>
        <taxon>Ichthyophonida</taxon>
        <taxon>Sphaeroforma</taxon>
    </lineage>
</organism>
<gene>
    <name evidence="2" type="ORF">SARC_13750</name>
</gene>
<dbReference type="PANTHER" id="PTHR13600:SF21">
    <property type="entry name" value="LEUCINE CARBOXYL METHYLTRANSFERASE 1"/>
    <property type="match status" value="1"/>
</dbReference>
<dbReference type="EMBL" id="KQ245280">
    <property type="protein sequence ID" value="KNC73690.1"/>
    <property type="molecule type" value="Genomic_DNA"/>
</dbReference>
<dbReference type="SUPFAM" id="SSF53335">
    <property type="entry name" value="S-adenosyl-L-methionine-dependent methyltransferases"/>
    <property type="match status" value="1"/>
</dbReference>
<dbReference type="OrthoDB" id="203237at2759"/>
<proteinExistence type="predicted"/>
<reference evidence="2 3" key="1">
    <citation type="submission" date="2011-02" db="EMBL/GenBank/DDBJ databases">
        <title>The Genome Sequence of Sphaeroforma arctica JP610.</title>
        <authorList>
            <consortium name="The Broad Institute Genome Sequencing Platform"/>
            <person name="Russ C."/>
            <person name="Cuomo C."/>
            <person name="Young S.K."/>
            <person name="Zeng Q."/>
            <person name="Gargeya S."/>
            <person name="Alvarado L."/>
            <person name="Berlin A."/>
            <person name="Chapman S.B."/>
            <person name="Chen Z."/>
            <person name="Freedman E."/>
            <person name="Gellesch M."/>
            <person name="Goldberg J."/>
            <person name="Griggs A."/>
            <person name="Gujja S."/>
            <person name="Heilman E."/>
            <person name="Heiman D."/>
            <person name="Howarth C."/>
            <person name="Mehta T."/>
            <person name="Neiman D."/>
            <person name="Pearson M."/>
            <person name="Roberts A."/>
            <person name="Saif S."/>
            <person name="Shea T."/>
            <person name="Shenoy N."/>
            <person name="Sisk P."/>
            <person name="Stolte C."/>
            <person name="Sykes S."/>
            <person name="White J."/>
            <person name="Yandava C."/>
            <person name="Burger G."/>
            <person name="Gray M.W."/>
            <person name="Holland P.W.H."/>
            <person name="King N."/>
            <person name="Lang F.B.F."/>
            <person name="Roger A.J."/>
            <person name="Ruiz-Trillo I."/>
            <person name="Haas B."/>
            <person name="Nusbaum C."/>
            <person name="Birren B."/>
        </authorList>
    </citation>
    <scope>NUCLEOTIDE SEQUENCE [LARGE SCALE GENOMIC DNA]</scope>
    <source>
        <strain evidence="2 3">JP610</strain>
    </source>
</reference>
<dbReference type="Proteomes" id="UP000054560">
    <property type="component" value="Unassembled WGS sequence"/>
</dbReference>
<dbReference type="eggNOG" id="KOG2918">
    <property type="taxonomic scope" value="Eukaryota"/>
</dbReference>
<evidence type="ECO:0000256" key="1">
    <source>
        <dbReference type="ARBA" id="ARBA00022691"/>
    </source>
</evidence>
<protein>
    <submittedName>
        <fullName evidence="2">Uncharacterized protein</fullName>
    </submittedName>
</protein>
<sequence>MDASQPVLFIAEVVLVYMSPDARTKLIRWISDTYPRSCLALYEPVLGDDRFSVIMRQNLNARQSPLIGALCDQSALVETFRETGWSVESCCDMLCEYDHNTDMEEGR</sequence>
<name>A0A0L0FAC3_9EUKA</name>
<evidence type="ECO:0000313" key="2">
    <source>
        <dbReference type="EMBL" id="KNC73690.1"/>
    </source>
</evidence>
<accession>A0A0L0FAC3</accession>